<dbReference type="SUPFAM" id="SSF53448">
    <property type="entry name" value="Nucleotide-diphospho-sugar transferases"/>
    <property type="match status" value="1"/>
</dbReference>
<dbReference type="Gene3D" id="3.90.550.10">
    <property type="entry name" value="Spore Coat Polysaccharide Biosynthesis Protein SpsA, Chain A"/>
    <property type="match status" value="1"/>
</dbReference>
<keyword evidence="3" id="KW-1185">Reference proteome</keyword>
<dbReference type="Pfam" id="PF01501">
    <property type="entry name" value="Glyco_transf_8"/>
    <property type="match status" value="1"/>
</dbReference>
<evidence type="ECO:0008006" key="4">
    <source>
        <dbReference type="Google" id="ProtNLM"/>
    </source>
</evidence>
<dbReference type="Proteomes" id="UP001347796">
    <property type="component" value="Unassembled WGS sequence"/>
</dbReference>
<keyword evidence="1" id="KW-1133">Transmembrane helix</keyword>
<dbReference type="AlphaFoldDB" id="A0AAN8JMF3"/>
<comment type="caution">
    <text evidence="2">The sequence shown here is derived from an EMBL/GenBank/DDBJ whole genome shotgun (WGS) entry which is preliminary data.</text>
</comment>
<dbReference type="GO" id="GO:0140560">
    <property type="term" value="F:xylosyl alpha-1,3-xylosyltransferase activity"/>
    <property type="evidence" value="ECO:0007669"/>
    <property type="project" value="TreeGrafter"/>
</dbReference>
<organism evidence="2 3">
    <name type="scientific">Patella caerulea</name>
    <name type="common">Rayed Mediterranean limpet</name>
    <dbReference type="NCBI Taxonomy" id="87958"/>
    <lineage>
        <taxon>Eukaryota</taxon>
        <taxon>Metazoa</taxon>
        <taxon>Spiralia</taxon>
        <taxon>Lophotrochozoa</taxon>
        <taxon>Mollusca</taxon>
        <taxon>Gastropoda</taxon>
        <taxon>Patellogastropoda</taxon>
        <taxon>Patelloidea</taxon>
        <taxon>Patellidae</taxon>
        <taxon>Patella</taxon>
    </lineage>
</organism>
<name>A0AAN8JMF3_PATCE</name>
<feature type="transmembrane region" description="Helical" evidence="1">
    <location>
        <begin position="12"/>
        <end position="32"/>
    </location>
</feature>
<dbReference type="PANTHER" id="PTHR46612">
    <property type="entry name" value="XYLOSIDE XYLOSYLTRANSFERASE 1"/>
    <property type="match status" value="1"/>
</dbReference>
<dbReference type="InterPro" id="IPR042465">
    <property type="entry name" value="XXLT1"/>
</dbReference>
<sequence>MTFKFCKCLSSKVVQIIISVCVLCWIVFLYRWTNTTSFTKINKQIYSAESKKNFKFGENTEHGSNSRLNKAELVSSEEKQVPISFHYGEVKNNSISSPEEIDILITFTNAKTKHDLQTKFKNTVSSLFKYSSVSITIYIIGDKDSQLIAENILKEERHASVYKMVKLDIDPLIKKLDDIVKEMQKYFSDSQHSYYGQSLFFLSIAIHKVLPLDLHKVIMLDSDLKFNADVKYLHELFSHFSIDNIIGIAHEAQPVYRHTFSSYRSQNPGTRVGEPSPDGLTGFNSGVLLLDLDRMRKSTLYNSLLNPNIVKNLTEKYQFKGHLGDQDFFTLLSLDYEKLFYVLPCSWNRQLCVWWRDNGYKEVFDSYFKCEGKINIYHGNCNTPIPD</sequence>
<keyword evidence="1" id="KW-0472">Membrane</keyword>
<gene>
    <name evidence="2" type="ORF">SNE40_015055</name>
</gene>
<dbReference type="EMBL" id="JAZGQO010000010">
    <property type="protein sequence ID" value="KAK6176828.1"/>
    <property type="molecule type" value="Genomic_DNA"/>
</dbReference>
<accession>A0AAN8JMF3</accession>
<protein>
    <recommendedName>
        <fullName evidence="4">Xyloside xylosyltransferase 1</fullName>
    </recommendedName>
</protein>
<evidence type="ECO:0000313" key="3">
    <source>
        <dbReference type="Proteomes" id="UP001347796"/>
    </source>
</evidence>
<keyword evidence="1" id="KW-0812">Transmembrane</keyword>
<evidence type="ECO:0000256" key="1">
    <source>
        <dbReference type="SAM" id="Phobius"/>
    </source>
</evidence>
<dbReference type="PANTHER" id="PTHR46612:SF1">
    <property type="entry name" value="XYLOSIDE XYLOSYLTRANSFERASE 1"/>
    <property type="match status" value="1"/>
</dbReference>
<proteinExistence type="predicted"/>
<dbReference type="GO" id="GO:0005789">
    <property type="term" value="C:endoplasmic reticulum membrane"/>
    <property type="evidence" value="ECO:0007669"/>
    <property type="project" value="TreeGrafter"/>
</dbReference>
<dbReference type="InterPro" id="IPR002495">
    <property type="entry name" value="Glyco_trans_8"/>
</dbReference>
<dbReference type="InterPro" id="IPR029044">
    <property type="entry name" value="Nucleotide-diphossugar_trans"/>
</dbReference>
<reference evidence="2 3" key="1">
    <citation type="submission" date="2024-01" db="EMBL/GenBank/DDBJ databases">
        <title>The genome of the rayed Mediterranean limpet Patella caerulea (Linnaeus, 1758).</title>
        <authorList>
            <person name="Anh-Thu Weber A."/>
            <person name="Halstead-Nussloch G."/>
        </authorList>
    </citation>
    <scope>NUCLEOTIDE SEQUENCE [LARGE SCALE GENOMIC DNA]</scope>
    <source>
        <strain evidence="2">AATW-2023a</strain>
        <tissue evidence="2">Whole specimen</tissue>
    </source>
</reference>
<dbReference type="GO" id="GO:0016266">
    <property type="term" value="P:protein O-linked glycosylation via N-acetyl-galactosamine"/>
    <property type="evidence" value="ECO:0007669"/>
    <property type="project" value="TreeGrafter"/>
</dbReference>
<evidence type="ECO:0000313" key="2">
    <source>
        <dbReference type="EMBL" id="KAK6176828.1"/>
    </source>
</evidence>